<accession>A0A6J5L2L9</accession>
<protein>
    <submittedName>
        <fullName evidence="2">Uncharacterized protein</fullName>
    </submittedName>
</protein>
<organism evidence="2">
    <name type="scientific">uncultured Caudovirales phage</name>
    <dbReference type="NCBI Taxonomy" id="2100421"/>
    <lineage>
        <taxon>Viruses</taxon>
        <taxon>Duplodnaviria</taxon>
        <taxon>Heunggongvirae</taxon>
        <taxon>Uroviricota</taxon>
        <taxon>Caudoviricetes</taxon>
        <taxon>Peduoviridae</taxon>
        <taxon>Maltschvirus</taxon>
        <taxon>Maltschvirus maltsch</taxon>
    </lineage>
</organism>
<feature type="coiled-coil region" evidence="1">
    <location>
        <begin position="48"/>
        <end position="82"/>
    </location>
</feature>
<reference evidence="2" key="1">
    <citation type="submission" date="2020-04" db="EMBL/GenBank/DDBJ databases">
        <authorList>
            <person name="Chiriac C."/>
            <person name="Salcher M."/>
            <person name="Ghai R."/>
            <person name="Kavagutti S V."/>
        </authorList>
    </citation>
    <scope>NUCLEOTIDE SEQUENCE</scope>
</reference>
<proteinExistence type="predicted"/>
<evidence type="ECO:0000256" key="1">
    <source>
        <dbReference type="SAM" id="Coils"/>
    </source>
</evidence>
<gene>
    <name evidence="2" type="ORF">UFOVP75_204</name>
</gene>
<keyword evidence="1" id="KW-0175">Coiled coil</keyword>
<dbReference type="EMBL" id="LR796209">
    <property type="protein sequence ID" value="CAB4127453.1"/>
    <property type="molecule type" value="Genomic_DNA"/>
</dbReference>
<sequence>MNSRIVQNYPCGCSIEVHSVDEGDPAFKLHRCSNLGCILSNPATLTMLRNTTNSVAVARNEAIELEKRLAHAEEVNKQLFSDVLRSVPVTSITFAGDIGQYLQSVFEWQRIEIRNAQDSAKVLQQCYNEALDSKQQHRDMLFDLVKYVGADKTPSLVIPPPKALRKAITDAFDRLSAKVFAGDSYGLKLDTVLNQLSEFLGPLSVTKDSTAEELEQAVADRMTELCDLGVDIAMGVRHEENLTKKEREAAEAVKKLYQERDGARSVLAAVHEEAQHRPLDMSMYQIATLTQPYAAVKPIKPVWNPEVGDKCVNIHNKQQYQIVTFLQNADGGKFVVFMPLIKQAHPDIQSYADFFKNFKELP</sequence>
<name>A0A6J5L2L9_9CAUD</name>
<evidence type="ECO:0000313" key="2">
    <source>
        <dbReference type="EMBL" id="CAB4127453.1"/>
    </source>
</evidence>